<organism evidence="1 2">
    <name type="scientific">Tropicimonas sediminicola</name>
    <dbReference type="NCBI Taxonomy" id="1031541"/>
    <lineage>
        <taxon>Bacteria</taxon>
        <taxon>Pseudomonadati</taxon>
        <taxon>Pseudomonadota</taxon>
        <taxon>Alphaproteobacteria</taxon>
        <taxon>Rhodobacterales</taxon>
        <taxon>Roseobacteraceae</taxon>
        <taxon>Tropicimonas</taxon>
    </lineage>
</organism>
<protein>
    <submittedName>
        <fullName evidence="1">Uncharacterized protein</fullName>
    </submittedName>
</protein>
<sequence>MTDKPNNRELKVLDYLCLGNVEELAAMPHIGMGTIAPMIQKGWIEEAHDAYYGRHGYKITQKGSEVFEVFFRRLKR</sequence>
<evidence type="ECO:0000313" key="1">
    <source>
        <dbReference type="EMBL" id="SNT37630.1"/>
    </source>
</evidence>
<evidence type="ECO:0000313" key="2">
    <source>
        <dbReference type="Proteomes" id="UP000198426"/>
    </source>
</evidence>
<name>A0A239M542_9RHOB</name>
<dbReference type="AlphaFoldDB" id="A0A239M542"/>
<accession>A0A239M542</accession>
<dbReference type="EMBL" id="FZOY01000013">
    <property type="protein sequence ID" value="SNT37630.1"/>
    <property type="molecule type" value="Genomic_DNA"/>
</dbReference>
<dbReference type="Proteomes" id="UP000198426">
    <property type="component" value="Unassembled WGS sequence"/>
</dbReference>
<keyword evidence="2" id="KW-1185">Reference proteome</keyword>
<dbReference type="OrthoDB" id="7605604at2"/>
<gene>
    <name evidence="1" type="ORF">SAMN05421757_11331</name>
</gene>
<proteinExistence type="predicted"/>
<dbReference type="RefSeq" id="WP_089235370.1">
    <property type="nucleotide sequence ID" value="NZ_FZOY01000013.1"/>
</dbReference>
<reference evidence="1 2" key="1">
    <citation type="submission" date="2017-06" db="EMBL/GenBank/DDBJ databases">
        <authorList>
            <person name="Kim H.J."/>
            <person name="Triplett B.A."/>
        </authorList>
    </citation>
    <scope>NUCLEOTIDE SEQUENCE [LARGE SCALE GENOMIC DNA]</scope>
    <source>
        <strain evidence="1 2">DSM 29339</strain>
    </source>
</reference>